<dbReference type="InterPro" id="IPR051258">
    <property type="entry name" value="Diverse_Substrate_Transporter"/>
</dbReference>
<evidence type="ECO:0000256" key="3">
    <source>
        <dbReference type="ARBA" id="ARBA00022475"/>
    </source>
</evidence>
<feature type="transmembrane region" description="Helical" evidence="7">
    <location>
        <begin position="281"/>
        <end position="302"/>
    </location>
</feature>
<evidence type="ECO:0000256" key="1">
    <source>
        <dbReference type="ARBA" id="ARBA00004651"/>
    </source>
</evidence>
<proteinExistence type="inferred from homology"/>
<feature type="transmembrane region" description="Helical" evidence="7">
    <location>
        <begin position="23"/>
        <end position="41"/>
    </location>
</feature>
<organism evidence="9 10">
    <name type="scientific">Ktedonospora formicarum</name>
    <dbReference type="NCBI Taxonomy" id="2778364"/>
    <lineage>
        <taxon>Bacteria</taxon>
        <taxon>Bacillati</taxon>
        <taxon>Chloroflexota</taxon>
        <taxon>Ktedonobacteria</taxon>
        <taxon>Ktedonobacterales</taxon>
        <taxon>Ktedonobacteraceae</taxon>
        <taxon>Ktedonospora</taxon>
    </lineage>
</organism>
<reference evidence="9" key="1">
    <citation type="submission" date="2020-10" db="EMBL/GenBank/DDBJ databases">
        <title>Taxonomic study of unclassified bacteria belonging to the class Ktedonobacteria.</title>
        <authorList>
            <person name="Yabe S."/>
            <person name="Wang C.M."/>
            <person name="Zheng Y."/>
            <person name="Sakai Y."/>
            <person name="Cavaletti L."/>
            <person name="Monciardini P."/>
            <person name="Donadio S."/>
        </authorList>
    </citation>
    <scope>NUCLEOTIDE SEQUENCE</scope>
    <source>
        <strain evidence="9">SOSP1-1</strain>
    </source>
</reference>
<feature type="transmembrane region" description="Helical" evidence="7">
    <location>
        <begin position="47"/>
        <end position="70"/>
    </location>
</feature>
<keyword evidence="3" id="KW-1003">Cell membrane</keyword>
<evidence type="ECO:0000313" key="9">
    <source>
        <dbReference type="EMBL" id="GHO42309.1"/>
    </source>
</evidence>
<dbReference type="Proteomes" id="UP000612362">
    <property type="component" value="Unassembled WGS sequence"/>
</dbReference>
<keyword evidence="5 7" id="KW-1133">Transmembrane helix</keyword>
<dbReference type="PANTHER" id="PTHR42920:SF5">
    <property type="entry name" value="EAMA DOMAIN-CONTAINING PROTEIN"/>
    <property type="match status" value="1"/>
</dbReference>
<feature type="domain" description="EamA" evidence="8">
    <location>
        <begin position="165"/>
        <end position="296"/>
    </location>
</feature>
<dbReference type="InterPro" id="IPR000620">
    <property type="entry name" value="EamA_dom"/>
</dbReference>
<evidence type="ECO:0000313" key="10">
    <source>
        <dbReference type="Proteomes" id="UP000612362"/>
    </source>
</evidence>
<name>A0A8J3HZV2_9CHLR</name>
<dbReference type="GO" id="GO:0005886">
    <property type="term" value="C:plasma membrane"/>
    <property type="evidence" value="ECO:0007669"/>
    <property type="project" value="UniProtKB-SubCell"/>
</dbReference>
<evidence type="ECO:0000256" key="5">
    <source>
        <dbReference type="ARBA" id="ARBA00022989"/>
    </source>
</evidence>
<dbReference type="PANTHER" id="PTHR42920">
    <property type="entry name" value="OS03G0707200 PROTEIN-RELATED"/>
    <property type="match status" value="1"/>
</dbReference>
<dbReference type="InterPro" id="IPR037185">
    <property type="entry name" value="EmrE-like"/>
</dbReference>
<dbReference type="Pfam" id="PF00892">
    <property type="entry name" value="EamA"/>
    <property type="match status" value="2"/>
</dbReference>
<feature type="transmembrane region" description="Helical" evidence="7">
    <location>
        <begin position="161"/>
        <end position="183"/>
    </location>
</feature>
<gene>
    <name evidence="9" type="ORF">KSX_04720</name>
</gene>
<dbReference type="RefSeq" id="WP_220191861.1">
    <property type="nucleotide sequence ID" value="NZ_BNJF01000001.1"/>
</dbReference>
<comment type="caution">
    <text evidence="9">The sequence shown here is derived from an EMBL/GenBank/DDBJ whole genome shotgun (WGS) entry which is preliminary data.</text>
</comment>
<sequence>MSTLAAASEEMGNVQKQNRLRDLGALAVLILLTVIWGGSVLPLDYAIMHIGVFSFQVIRFSLAALALGLLYHRRLKHLTRQVVVIGVLTSCVLFCFYATQTVALNYTTVSMVGFLNGLYVPIVPLFSIVFLRQWPTVGVWIGILLSFCGLLLLSLNDHFVFTIGPGEVLLLISAVAYSLYIVLISKFAPHVDAIALSWVQMVCLALLSLITLPIAHEPLTMPSGPVWLAAIFMALVPTAFCMAMMNRIQQFVSSVQATLCYALEPVWGAIFGYFVGDRLGAQAWIGCVCILLAMVIGSLSVLKKKA</sequence>
<evidence type="ECO:0000256" key="6">
    <source>
        <dbReference type="ARBA" id="ARBA00023136"/>
    </source>
</evidence>
<feature type="transmembrane region" description="Helical" evidence="7">
    <location>
        <begin position="195"/>
        <end position="214"/>
    </location>
</feature>
<evidence type="ECO:0000256" key="4">
    <source>
        <dbReference type="ARBA" id="ARBA00022692"/>
    </source>
</evidence>
<evidence type="ECO:0000256" key="2">
    <source>
        <dbReference type="ARBA" id="ARBA00007362"/>
    </source>
</evidence>
<keyword evidence="10" id="KW-1185">Reference proteome</keyword>
<comment type="similarity">
    <text evidence="2">Belongs to the EamA transporter family.</text>
</comment>
<evidence type="ECO:0000259" key="8">
    <source>
        <dbReference type="Pfam" id="PF00892"/>
    </source>
</evidence>
<dbReference type="EMBL" id="BNJF01000001">
    <property type="protein sequence ID" value="GHO42309.1"/>
    <property type="molecule type" value="Genomic_DNA"/>
</dbReference>
<evidence type="ECO:0000256" key="7">
    <source>
        <dbReference type="SAM" id="Phobius"/>
    </source>
</evidence>
<feature type="transmembrane region" description="Helical" evidence="7">
    <location>
        <begin position="137"/>
        <end position="155"/>
    </location>
</feature>
<feature type="domain" description="EamA" evidence="8">
    <location>
        <begin position="27"/>
        <end position="154"/>
    </location>
</feature>
<dbReference type="AlphaFoldDB" id="A0A8J3HZV2"/>
<accession>A0A8J3HZV2</accession>
<comment type="subcellular location">
    <subcellularLocation>
        <location evidence="1">Cell membrane</location>
        <topology evidence="1">Multi-pass membrane protein</topology>
    </subcellularLocation>
</comment>
<protein>
    <submittedName>
        <fullName evidence="9">Membrane protein</fullName>
    </submittedName>
</protein>
<dbReference type="SUPFAM" id="SSF103481">
    <property type="entry name" value="Multidrug resistance efflux transporter EmrE"/>
    <property type="match status" value="2"/>
</dbReference>
<feature type="transmembrane region" description="Helical" evidence="7">
    <location>
        <begin position="257"/>
        <end position="275"/>
    </location>
</feature>
<keyword evidence="4 7" id="KW-0812">Transmembrane</keyword>
<feature type="transmembrane region" description="Helical" evidence="7">
    <location>
        <begin position="226"/>
        <end position="245"/>
    </location>
</feature>
<feature type="transmembrane region" description="Helical" evidence="7">
    <location>
        <begin position="82"/>
        <end position="99"/>
    </location>
</feature>
<feature type="transmembrane region" description="Helical" evidence="7">
    <location>
        <begin position="111"/>
        <end position="130"/>
    </location>
</feature>
<keyword evidence="6 7" id="KW-0472">Membrane</keyword>